<keyword evidence="1" id="KW-0472">Membrane</keyword>
<name>A0A1G2JL56_9BACT</name>
<evidence type="ECO:0000256" key="1">
    <source>
        <dbReference type="SAM" id="Phobius"/>
    </source>
</evidence>
<protein>
    <submittedName>
        <fullName evidence="2">Uncharacterized protein</fullName>
    </submittedName>
</protein>
<feature type="transmembrane region" description="Helical" evidence="1">
    <location>
        <begin position="6"/>
        <end position="25"/>
    </location>
</feature>
<evidence type="ECO:0000313" key="2">
    <source>
        <dbReference type="EMBL" id="OGZ87854.1"/>
    </source>
</evidence>
<keyword evidence="1" id="KW-1133">Transmembrane helix</keyword>
<dbReference type="Gene3D" id="3.40.30.10">
    <property type="entry name" value="Glutaredoxin"/>
    <property type="match status" value="1"/>
</dbReference>
<comment type="caution">
    <text evidence="2">The sequence shown here is derived from an EMBL/GenBank/DDBJ whole genome shotgun (WGS) entry which is preliminary data.</text>
</comment>
<organism evidence="2 3">
    <name type="scientific">Candidatus Staskawiczbacteria bacterium RIFOXYD1_FULL_32_13</name>
    <dbReference type="NCBI Taxonomy" id="1802234"/>
    <lineage>
        <taxon>Bacteria</taxon>
        <taxon>Candidatus Staskawicziibacteriota</taxon>
    </lineage>
</organism>
<dbReference type="Proteomes" id="UP000178935">
    <property type="component" value="Unassembled WGS sequence"/>
</dbReference>
<dbReference type="PROSITE" id="PS51354">
    <property type="entry name" value="GLUTAREDOXIN_2"/>
    <property type="match status" value="1"/>
</dbReference>
<gene>
    <name evidence="2" type="ORF">A2561_04825</name>
</gene>
<reference evidence="2 3" key="1">
    <citation type="journal article" date="2016" name="Nat. Commun.">
        <title>Thousands of microbial genomes shed light on interconnected biogeochemical processes in an aquifer system.</title>
        <authorList>
            <person name="Anantharaman K."/>
            <person name="Brown C.T."/>
            <person name="Hug L.A."/>
            <person name="Sharon I."/>
            <person name="Castelle C.J."/>
            <person name="Probst A.J."/>
            <person name="Thomas B.C."/>
            <person name="Singh A."/>
            <person name="Wilkins M.J."/>
            <person name="Karaoz U."/>
            <person name="Brodie E.L."/>
            <person name="Williams K.H."/>
            <person name="Hubbard S.S."/>
            <person name="Banfield J.F."/>
        </authorList>
    </citation>
    <scope>NUCLEOTIDE SEQUENCE [LARGE SCALE GENOMIC DNA]</scope>
</reference>
<evidence type="ECO:0000313" key="3">
    <source>
        <dbReference type="Proteomes" id="UP000178935"/>
    </source>
</evidence>
<proteinExistence type="predicted"/>
<sequence>MKKNLILTIVAIGLIVLAGLFYFGYTSGNLQKIFFKPKVEASGIILFYGNGCSHCENVDKFIRDNEIEKRVNFTKLEVFNNKENANILVEKANSCGLPTDKIGVPFLWDSKNCISGDVDIIKFFQNAE</sequence>
<accession>A0A1G2JL56</accession>
<keyword evidence="1" id="KW-0812">Transmembrane</keyword>
<dbReference type="AlphaFoldDB" id="A0A1G2JL56"/>
<dbReference type="EMBL" id="MHPU01000037">
    <property type="protein sequence ID" value="OGZ87854.1"/>
    <property type="molecule type" value="Genomic_DNA"/>
</dbReference>